<dbReference type="InterPro" id="IPR043129">
    <property type="entry name" value="ATPase_NBD"/>
</dbReference>
<dbReference type="InterPro" id="IPR004000">
    <property type="entry name" value="Actin"/>
</dbReference>
<dbReference type="SUPFAM" id="SSF53067">
    <property type="entry name" value="Actin-like ATPase domain"/>
    <property type="match status" value="2"/>
</dbReference>
<accession>A0A0D0VK52</accession>
<gene>
    <name evidence="2" type="ORF">I312_05349</name>
</gene>
<dbReference type="AlphaFoldDB" id="A0A0D0VK52"/>
<sequence length="513" mass="55247">MALSLKDMRPLVVHCDTDYIRAVFAVGELFPRPSVILRACYAVPIALSSKMADANGCTRAIDVEEDAPSKSGWLVGDELVGAQKENNWESNLELRWPFRPSKVADDWEGREYIMSHLLALLGINIQTNSFPLLLIPPASPPTFTLSTQAFYTQFAFESLNTPMFSILPAPLAGLFALGAITGIVIYVGHEESSAFVITDSIVRWECSTSVQIGQADCESHFEQLLFEDDLLDQELKTAAGNELLDQEEKRKLVKEVANFVWTECTGDDIEVPGLNAKAAIVIGAAQTSGEEDTFDVAKKLVGDPTPAPTTNSHKSKKQQAQALAAANKAAAQAAADAAAQAALPPPIDAIVVTIPSLPEKEIQLGPVRHRICEPLFKGKSAGGDTLHEAVGRAVENASLSIGEKLAIWEGIGVIGEVAKIRSFSPALVTYLSPYLLSSSDLPSDCQPSKMRLLSIPDYFANFKKTTTELAPFLGGTLVAKVAFTDSTGKHSVSKVDYNTKGPEAIYVVTGEDR</sequence>
<dbReference type="CDD" id="cd10208">
    <property type="entry name" value="ASKHA_NBD_ScArp9-like"/>
    <property type="match status" value="1"/>
</dbReference>
<name>A0A0D0VK52_CRYGA</name>
<reference evidence="2" key="1">
    <citation type="submission" date="2015-01" db="EMBL/GenBank/DDBJ databases">
        <title>The Genome Sequence of Cryptococcus gattii CA1280.</title>
        <authorList>
            <consortium name="The Broad Institute Genomics Platform"/>
            <person name="Cuomo C."/>
            <person name="Litvintseva A."/>
            <person name="Chen Y."/>
            <person name="Heitman J."/>
            <person name="Sun S."/>
            <person name="Springer D."/>
            <person name="Dromer F."/>
            <person name="Young S."/>
            <person name="Zeng Q."/>
            <person name="Gargeya S."/>
            <person name="Abouelleil A."/>
            <person name="Alvarado L."/>
            <person name="Chapman S.B."/>
            <person name="Gainer-Dewar J."/>
            <person name="Goldberg J."/>
            <person name="Griggs A."/>
            <person name="Gujja S."/>
            <person name="Hansen M."/>
            <person name="Howarth C."/>
            <person name="Imamovic A."/>
            <person name="Larimer J."/>
            <person name="Murphy C."/>
            <person name="Naylor J."/>
            <person name="Pearson M."/>
            <person name="Priest M."/>
            <person name="Roberts A."/>
            <person name="Saif S."/>
            <person name="Shea T."/>
            <person name="Sykes S."/>
            <person name="Wortman J."/>
            <person name="Nusbaum C."/>
            <person name="Birren B."/>
        </authorList>
    </citation>
    <scope>NUCLEOTIDE SEQUENCE [LARGE SCALE GENOMIC DNA]</scope>
    <source>
        <strain evidence="2">CA1280</strain>
    </source>
</reference>
<protein>
    <submittedName>
        <fullName evidence="2">RNA polymerase II transcription factor</fullName>
    </submittedName>
</protein>
<dbReference type="OrthoDB" id="74201at2759"/>
<proteinExistence type="inferred from homology"/>
<comment type="similarity">
    <text evidence="1">Belongs to the actin family.</text>
</comment>
<evidence type="ECO:0000313" key="2">
    <source>
        <dbReference type="EMBL" id="KIR45310.1"/>
    </source>
</evidence>
<dbReference type="SMART" id="SM00268">
    <property type="entry name" value="ACTIN"/>
    <property type="match status" value="1"/>
</dbReference>
<dbReference type="Gene3D" id="3.30.420.40">
    <property type="match status" value="3"/>
</dbReference>
<dbReference type="PANTHER" id="PTHR11937">
    <property type="entry name" value="ACTIN"/>
    <property type="match status" value="1"/>
</dbReference>
<evidence type="ECO:0000256" key="1">
    <source>
        <dbReference type="RuleBase" id="RU000487"/>
    </source>
</evidence>
<organism evidence="2">
    <name type="scientific">Cryptococcus bacillisporus CA1280</name>
    <dbReference type="NCBI Taxonomy" id="1296109"/>
    <lineage>
        <taxon>Eukaryota</taxon>
        <taxon>Fungi</taxon>
        <taxon>Dikarya</taxon>
        <taxon>Basidiomycota</taxon>
        <taxon>Agaricomycotina</taxon>
        <taxon>Tremellomycetes</taxon>
        <taxon>Tremellales</taxon>
        <taxon>Cryptococcaceae</taxon>
        <taxon>Cryptococcus</taxon>
        <taxon>Cryptococcus gattii species complex</taxon>
    </lineage>
</organism>
<dbReference type="EMBL" id="KN847989">
    <property type="protein sequence ID" value="KIR45310.1"/>
    <property type="molecule type" value="Genomic_DNA"/>
</dbReference>
<dbReference type="HOGENOM" id="CLU_030206_0_0_1"/>
<dbReference type="FunFam" id="3.30.420.40:FF:000411">
    <property type="entry name" value="RNA polymerase II transcription factor"/>
    <property type="match status" value="1"/>
</dbReference>
<dbReference type="Gene3D" id="3.90.640.10">
    <property type="entry name" value="Actin, Chain A, domain 4"/>
    <property type="match status" value="1"/>
</dbReference>
<dbReference type="Pfam" id="PF00022">
    <property type="entry name" value="Actin"/>
    <property type="match status" value="1"/>
</dbReference>